<dbReference type="EMBL" id="UOEE01000192">
    <property type="protein sequence ID" value="VAV94921.1"/>
    <property type="molecule type" value="Genomic_DNA"/>
</dbReference>
<dbReference type="SUPFAM" id="SSF63829">
    <property type="entry name" value="Calcium-dependent phosphotriesterase"/>
    <property type="match status" value="1"/>
</dbReference>
<evidence type="ECO:0000256" key="2">
    <source>
        <dbReference type="ARBA" id="ARBA00022801"/>
    </source>
</evidence>
<dbReference type="AlphaFoldDB" id="A0A3B0RUY5"/>
<dbReference type="InterPro" id="IPR011042">
    <property type="entry name" value="6-blade_b-propeller_TolB-like"/>
</dbReference>
<dbReference type="InterPro" id="IPR002640">
    <property type="entry name" value="Arylesterase"/>
</dbReference>
<accession>A0A3B0RUY5</accession>
<gene>
    <name evidence="5" type="ORF">MNBD_ALPHA06-264</name>
</gene>
<dbReference type="InterPro" id="IPR051288">
    <property type="entry name" value="Serum_paraoxonase/arylesterase"/>
</dbReference>
<evidence type="ECO:0000256" key="4">
    <source>
        <dbReference type="ARBA" id="ARBA00023180"/>
    </source>
</evidence>
<sequence length="356" mass="38990">MGKILHRGGLILLFLLVAGSVFWWRTMLWTGQLRSAAPHFEGSCQNIALAGTGGSEDLVIDRNNRLVYISRYDFRSTTADGSIWLMPVDAPNTAKQMKLPLLDGARFAPHGIDLWVDSAGRQFLFVIDHGSAPTQMVRKFEIVGDSLRLVRSFQSPEFYSPNDVAVIGENQFYLTNDNRAKPGSMRALFSVLLRQKTGNVVWTDGEQSNVVASGMALANGIAVSNDRETLYVSSTIDQKLRIFSREQNNGALQLTDSLPLDSGLDNIDVAADGSVWIGSHPRLLDFSAHAADSNKRSPSQVLRLDMGKKSIEEIYASDGNPLSGVSVAAQIDNRLFLGAVFDPTVLVCTVNEKEKS</sequence>
<keyword evidence="3" id="KW-1015">Disulfide bond</keyword>
<dbReference type="Gene3D" id="2.120.10.30">
    <property type="entry name" value="TolB, C-terminal domain"/>
    <property type="match status" value="1"/>
</dbReference>
<evidence type="ECO:0000256" key="3">
    <source>
        <dbReference type="ARBA" id="ARBA00023157"/>
    </source>
</evidence>
<dbReference type="GO" id="GO:0004064">
    <property type="term" value="F:arylesterase activity"/>
    <property type="evidence" value="ECO:0007669"/>
    <property type="project" value="InterPro"/>
</dbReference>
<evidence type="ECO:0008006" key="6">
    <source>
        <dbReference type="Google" id="ProtNLM"/>
    </source>
</evidence>
<evidence type="ECO:0000256" key="1">
    <source>
        <dbReference type="ARBA" id="ARBA00008595"/>
    </source>
</evidence>
<comment type="similarity">
    <text evidence="1">Belongs to the paraoxonase family.</text>
</comment>
<keyword evidence="2" id="KW-0378">Hydrolase</keyword>
<dbReference type="PANTHER" id="PTHR11799:SF12">
    <property type="entry name" value="PARAOXONASE-RELATED"/>
    <property type="match status" value="1"/>
</dbReference>
<name>A0A3B0RUY5_9ZZZZ</name>
<keyword evidence="4" id="KW-0325">Glycoprotein</keyword>
<reference evidence="5" key="1">
    <citation type="submission" date="2018-06" db="EMBL/GenBank/DDBJ databases">
        <authorList>
            <person name="Zhirakovskaya E."/>
        </authorList>
    </citation>
    <scope>NUCLEOTIDE SEQUENCE</scope>
</reference>
<protein>
    <recommendedName>
        <fullName evidence="6">SMP-30/Gluconolactonase/LRE-like region domain-containing protein</fullName>
    </recommendedName>
</protein>
<proteinExistence type="inferred from homology"/>
<dbReference type="PANTHER" id="PTHR11799">
    <property type="entry name" value="PARAOXONASE"/>
    <property type="match status" value="1"/>
</dbReference>
<organism evidence="5">
    <name type="scientific">hydrothermal vent metagenome</name>
    <dbReference type="NCBI Taxonomy" id="652676"/>
    <lineage>
        <taxon>unclassified sequences</taxon>
        <taxon>metagenomes</taxon>
        <taxon>ecological metagenomes</taxon>
    </lineage>
</organism>
<dbReference type="Pfam" id="PF01731">
    <property type="entry name" value="Arylesterase"/>
    <property type="match status" value="1"/>
</dbReference>
<evidence type="ECO:0000313" key="5">
    <source>
        <dbReference type="EMBL" id="VAV94921.1"/>
    </source>
</evidence>